<feature type="compositionally biased region" description="Pro residues" evidence="1">
    <location>
        <begin position="106"/>
        <end position="116"/>
    </location>
</feature>
<feature type="compositionally biased region" description="Basic residues" evidence="1">
    <location>
        <begin position="68"/>
        <end position="79"/>
    </location>
</feature>
<name>A0A8D8ZA31_9HEMI</name>
<dbReference type="AlphaFoldDB" id="A0A8D8ZA31"/>
<evidence type="ECO:0000313" key="2">
    <source>
        <dbReference type="EMBL" id="CAG6743943.1"/>
    </source>
</evidence>
<accession>A0A8D8ZA31</accession>
<organism evidence="2">
    <name type="scientific">Cacopsylla melanoneura</name>
    <dbReference type="NCBI Taxonomy" id="428564"/>
    <lineage>
        <taxon>Eukaryota</taxon>
        <taxon>Metazoa</taxon>
        <taxon>Ecdysozoa</taxon>
        <taxon>Arthropoda</taxon>
        <taxon>Hexapoda</taxon>
        <taxon>Insecta</taxon>
        <taxon>Pterygota</taxon>
        <taxon>Neoptera</taxon>
        <taxon>Paraneoptera</taxon>
        <taxon>Hemiptera</taxon>
        <taxon>Sternorrhyncha</taxon>
        <taxon>Psylloidea</taxon>
        <taxon>Psyllidae</taxon>
        <taxon>Psyllinae</taxon>
        <taxon>Cacopsylla</taxon>
    </lineage>
</organism>
<feature type="region of interest" description="Disordered" evidence="1">
    <location>
        <begin position="54"/>
        <end position="116"/>
    </location>
</feature>
<dbReference type="EMBL" id="HBUF01456994">
    <property type="protein sequence ID" value="CAG6743943.1"/>
    <property type="molecule type" value="Transcribed_RNA"/>
</dbReference>
<sequence length="116" mass="12898">MLSLSHSLPPSHPLPSLYLSPPSLSLSQMIKHCYQYSLYIPSCFPVTRYFPGRKTIAGRGEGREGRRGGRGGKGVRQRGGRREGRGVEVRDGRESIRHPVKNTHYPKPPRLPIPGA</sequence>
<evidence type="ECO:0000256" key="1">
    <source>
        <dbReference type="SAM" id="MobiDB-lite"/>
    </source>
</evidence>
<feature type="compositionally biased region" description="Basic and acidic residues" evidence="1">
    <location>
        <begin position="80"/>
        <end position="97"/>
    </location>
</feature>
<reference evidence="2" key="1">
    <citation type="submission" date="2021-05" db="EMBL/GenBank/DDBJ databases">
        <authorList>
            <person name="Alioto T."/>
            <person name="Alioto T."/>
            <person name="Gomez Garrido J."/>
        </authorList>
    </citation>
    <scope>NUCLEOTIDE SEQUENCE</scope>
</reference>
<proteinExistence type="predicted"/>
<protein>
    <submittedName>
        <fullName evidence="2">Uncharacterized protein</fullName>
    </submittedName>
</protein>